<organism evidence="1 2">
    <name type="scientific">Arabidopsis thaliana x Arabidopsis arenosa</name>
    <dbReference type="NCBI Taxonomy" id="1240361"/>
    <lineage>
        <taxon>Eukaryota</taxon>
        <taxon>Viridiplantae</taxon>
        <taxon>Streptophyta</taxon>
        <taxon>Embryophyta</taxon>
        <taxon>Tracheophyta</taxon>
        <taxon>Spermatophyta</taxon>
        <taxon>Magnoliopsida</taxon>
        <taxon>eudicotyledons</taxon>
        <taxon>Gunneridae</taxon>
        <taxon>Pentapetalae</taxon>
        <taxon>rosids</taxon>
        <taxon>malvids</taxon>
        <taxon>Brassicales</taxon>
        <taxon>Brassicaceae</taxon>
        <taxon>Camelineae</taxon>
        <taxon>Arabidopsis</taxon>
    </lineage>
</organism>
<sequence length="34" mass="3815">MQCNRINTYLATLGTIRRGSHPLRKDTPSSLNEA</sequence>
<dbReference type="EMBL" id="JAEFBK010000001">
    <property type="protein sequence ID" value="KAG7648683.1"/>
    <property type="molecule type" value="Genomic_DNA"/>
</dbReference>
<keyword evidence="2" id="KW-1185">Reference proteome</keyword>
<dbReference type="AlphaFoldDB" id="A0A8T2GN50"/>
<name>A0A8T2GN50_9BRAS</name>
<evidence type="ECO:0000313" key="2">
    <source>
        <dbReference type="Proteomes" id="UP000694240"/>
    </source>
</evidence>
<accession>A0A8T2GN50</accession>
<reference evidence="1 2" key="1">
    <citation type="submission" date="2020-12" db="EMBL/GenBank/DDBJ databases">
        <title>Concerted genomic and epigenomic changes stabilize Arabidopsis allopolyploids.</title>
        <authorList>
            <person name="Chen Z."/>
        </authorList>
    </citation>
    <scope>NUCLEOTIDE SEQUENCE [LARGE SCALE GENOMIC DNA]</scope>
    <source>
        <strain evidence="1">Allo738</strain>
        <tissue evidence="1">Leaf</tissue>
    </source>
</reference>
<evidence type="ECO:0000313" key="1">
    <source>
        <dbReference type="EMBL" id="KAG7648683.1"/>
    </source>
</evidence>
<comment type="caution">
    <text evidence="1">The sequence shown here is derived from an EMBL/GenBank/DDBJ whole genome shotgun (WGS) entry which is preliminary data.</text>
</comment>
<gene>
    <name evidence="1" type="ORF">ISN45_At01g037580</name>
</gene>
<dbReference type="Proteomes" id="UP000694240">
    <property type="component" value="Chromosome 1"/>
</dbReference>
<protein>
    <submittedName>
        <fullName evidence="1">Uncharacterized protein</fullName>
    </submittedName>
</protein>
<proteinExistence type="predicted"/>